<dbReference type="Gene3D" id="1.10.260.40">
    <property type="entry name" value="lambda repressor-like DNA-binding domains"/>
    <property type="match status" value="1"/>
</dbReference>
<dbReference type="RefSeq" id="WP_127017812.1">
    <property type="nucleotide sequence ID" value="NZ_CP016379.1"/>
</dbReference>
<dbReference type="InterPro" id="IPR028082">
    <property type="entry name" value="Peripla_BP_I"/>
</dbReference>
<accession>A0A3Q9HSC4</accession>
<gene>
    <name evidence="5" type="ORF">BBF96_14290</name>
</gene>
<feature type="domain" description="HTH lacI-type" evidence="4">
    <location>
        <begin position="3"/>
        <end position="57"/>
    </location>
</feature>
<dbReference type="Pfam" id="PF13377">
    <property type="entry name" value="Peripla_BP_3"/>
    <property type="match status" value="1"/>
</dbReference>
<evidence type="ECO:0000256" key="2">
    <source>
        <dbReference type="ARBA" id="ARBA00023125"/>
    </source>
</evidence>
<keyword evidence="3" id="KW-0804">Transcription</keyword>
<reference evidence="5 6" key="1">
    <citation type="submission" date="2016-07" db="EMBL/GenBank/DDBJ databases">
        <title>Genome and transcriptome analysis of iron-reducing fermentative bacteria Anoxybacter fermentans.</title>
        <authorList>
            <person name="Zeng X."/>
            <person name="Shao Z."/>
        </authorList>
    </citation>
    <scope>NUCLEOTIDE SEQUENCE [LARGE SCALE GENOMIC DNA]</scope>
    <source>
        <strain evidence="5 6">DY22613</strain>
    </source>
</reference>
<dbReference type="InterPro" id="IPR000843">
    <property type="entry name" value="HTH_LacI"/>
</dbReference>
<dbReference type="Pfam" id="PF00356">
    <property type="entry name" value="LacI"/>
    <property type="match status" value="1"/>
</dbReference>
<dbReference type="EMBL" id="CP016379">
    <property type="protein sequence ID" value="AZR74454.1"/>
    <property type="molecule type" value="Genomic_DNA"/>
</dbReference>
<dbReference type="SUPFAM" id="SSF47413">
    <property type="entry name" value="lambda repressor-like DNA-binding domains"/>
    <property type="match status" value="1"/>
</dbReference>
<dbReference type="Proteomes" id="UP000267250">
    <property type="component" value="Chromosome"/>
</dbReference>
<dbReference type="GO" id="GO:0000976">
    <property type="term" value="F:transcription cis-regulatory region binding"/>
    <property type="evidence" value="ECO:0007669"/>
    <property type="project" value="TreeGrafter"/>
</dbReference>
<evidence type="ECO:0000259" key="4">
    <source>
        <dbReference type="PROSITE" id="PS50932"/>
    </source>
</evidence>
<keyword evidence="2" id="KW-0238">DNA-binding</keyword>
<dbReference type="SUPFAM" id="SSF53822">
    <property type="entry name" value="Periplasmic binding protein-like I"/>
    <property type="match status" value="1"/>
</dbReference>
<dbReference type="InterPro" id="IPR010982">
    <property type="entry name" value="Lambda_DNA-bd_dom_sf"/>
</dbReference>
<evidence type="ECO:0000256" key="1">
    <source>
        <dbReference type="ARBA" id="ARBA00023015"/>
    </source>
</evidence>
<dbReference type="PROSITE" id="PS50932">
    <property type="entry name" value="HTH_LACI_2"/>
    <property type="match status" value="1"/>
</dbReference>
<dbReference type="GO" id="GO:0003700">
    <property type="term" value="F:DNA-binding transcription factor activity"/>
    <property type="evidence" value="ECO:0007669"/>
    <property type="project" value="TreeGrafter"/>
</dbReference>
<dbReference type="CDD" id="cd01392">
    <property type="entry name" value="HTH_LacI"/>
    <property type="match status" value="1"/>
</dbReference>
<dbReference type="Gene3D" id="3.40.50.2300">
    <property type="match status" value="2"/>
</dbReference>
<organism evidence="5 6">
    <name type="scientific">Anoxybacter fermentans</name>
    <dbReference type="NCBI Taxonomy" id="1323375"/>
    <lineage>
        <taxon>Bacteria</taxon>
        <taxon>Bacillati</taxon>
        <taxon>Bacillota</taxon>
        <taxon>Clostridia</taxon>
        <taxon>Halanaerobiales</taxon>
        <taxon>Anoxybacter</taxon>
    </lineage>
</organism>
<dbReference type="OrthoDB" id="9788209at2"/>
<sequence>MATTIRDVAKKSGYSITTVSRALNGYDDVSEETREKILQVAKELNYYPNRIAQNLVTKRFNTLGMFILERMTFQQPFIFEVVSGVVDEATKEDFDLLLFGTQSLRSGMKPHQMCTQRGVGGAIIMGLRLHDPIIQVMEESGFPTVLIDIPIKGKRATFVASDNQLGSLQAINHLVNLGHRHIGFINGHLEAWVSLERLKGYKKGIEEHSLPWKSEYIFQGDFSKESGKKGARILMTQNPELTAIFVASDLMATGVIEELTLMGYKIPDDISVIGFDDLDFASHIKPTLSTIRQDKYQLGIEAARKIIAMIKNENYLPEQHFLKTTLISRESTGPVRIE</sequence>
<evidence type="ECO:0000256" key="3">
    <source>
        <dbReference type="ARBA" id="ARBA00023163"/>
    </source>
</evidence>
<name>A0A3Q9HSC4_9FIRM</name>
<keyword evidence="1" id="KW-0805">Transcription regulation</keyword>
<protein>
    <recommendedName>
        <fullName evidence="4">HTH lacI-type domain-containing protein</fullName>
    </recommendedName>
</protein>
<keyword evidence="6" id="KW-1185">Reference proteome</keyword>
<dbReference type="KEGG" id="aft:BBF96_14290"/>
<proteinExistence type="predicted"/>
<evidence type="ECO:0000313" key="6">
    <source>
        <dbReference type="Proteomes" id="UP000267250"/>
    </source>
</evidence>
<dbReference type="PANTHER" id="PTHR30146">
    <property type="entry name" value="LACI-RELATED TRANSCRIPTIONAL REPRESSOR"/>
    <property type="match status" value="1"/>
</dbReference>
<dbReference type="PANTHER" id="PTHR30146:SF109">
    <property type="entry name" value="HTH-TYPE TRANSCRIPTIONAL REGULATOR GALS"/>
    <property type="match status" value="1"/>
</dbReference>
<dbReference type="CDD" id="cd06267">
    <property type="entry name" value="PBP1_LacI_sugar_binding-like"/>
    <property type="match status" value="1"/>
</dbReference>
<dbReference type="AlphaFoldDB" id="A0A3Q9HSC4"/>
<dbReference type="SMART" id="SM00354">
    <property type="entry name" value="HTH_LACI"/>
    <property type="match status" value="1"/>
</dbReference>
<evidence type="ECO:0000313" key="5">
    <source>
        <dbReference type="EMBL" id="AZR74454.1"/>
    </source>
</evidence>
<dbReference type="InterPro" id="IPR046335">
    <property type="entry name" value="LacI/GalR-like_sensor"/>
</dbReference>